<dbReference type="RefSeq" id="WP_168924877.1">
    <property type="nucleotide sequence ID" value="NZ_JAAXLJ010000006.1"/>
</dbReference>
<evidence type="ECO:0008006" key="3">
    <source>
        <dbReference type="Google" id="ProtNLM"/>
    </source>
</evidence>
<dbReference type="Proteomes" id="UP000763447">
    <property type="component" value="Unassembled WGS sequence"/>
</dbReference>
<sequence>MIKSLLRRNIDNSNQLNQSDDFDKMYDAFTPLQKELDMLWSERKIKDAITLGESMITRGDKFPVVFSRMAVLYHSQKRYEDEIRILKLGIQAQIYISNPGDAKRNFEIRLKRTQEILARSK</sequence>
<keyword evidence="2" id="KW-1185">Reference proteome</keyword>
<protein>
    <recommendedName>
        <fullName evidence="3">Tetratricopeptide repeat protein</fullName>
    </recommendedName>
</protein>
<proteinExistence type="predicted"/>
<reference evidence="1 2" key="1">
    <citation type="submission" date="2020-04" db="EMBL/GenBank/DDBJ databases">
        <title>A novel species of genus Lactobacillus that was isolated from fermented food Zha-chili.</title>
        <authorList>
            <person name="Zhang Z."/>
        </authorList>
    </citation>
    <scope>NUCLEOTIDE SEQUENCE [LARGE SCALE GENOMIC DNA]</scope>
    <source>
        <strain evidence="2">HBUAS51383</strain>
    </source>
</reference>
<gene>
    <name evidence="1" type="ORF">HC026_04900</name>
</gene>
<comment type="caution">
    <text evidence="1">The sequence shown here is derived from an EMBL/GenBank/DDBJ whole genome shotgun (WGS) entry which is preliminary data.</text>
</comment>
<dbReference type="EMBL" id="JAAXLJ010000006">
    <property type="protein sequence ID" value="NLR18263.1"/>
    <property type="molecule type" value="Genomic_DNA"/>
</dbReference>
<accession>A0ABX1KZM9</accession>
<evidence type="ECO:0000313" key="2">
    <source>
        <dbReference type="Proteomes" id="UP000763447"/>
    </source>
</evidence>
<organism evidence="1 2">
    <name type="scientific">Secundilactobacillus angelensis</name>
    <dbReference type="NCBI Taxonomy" id="2722706"/>
    <lineage>
        <taxon>Bacteria</taxon>
        <taxon>Bacillati</taxon>
        <taxon>Bacillota</taxon>
        <taxon>Bacilli</taxon>
        <taxon>Lactobacillales</taxon>
        <taxon>Lactobacillaceae</taxon>
        <taxon>Secundilactobacillus</taxon>
    </lineage>
</organism>
<evidence type="ECO:0000313" key="1">
    <source>
        <dbReference type="EMBL" id="NLR18263.1"/>
    </source>
</evidence>
<name>A0ABX1KZM9_9LACO</name>